<evidence type="ECO:0000313" key="3">
    <source>
        <dbReference type="Proteomes" id="UP001362999"/>
    </source>
</evidence>
<organism evidence="2 3">
    <name type="scientific">Favolaschia claudopus</name>
    <dbReference type="NCBI Taxonomy" id="2862362"/>
    <lineage>
        <taxon>Eukaryota</taxon>
        <taxon>Fungi</taxon>
        <taxon>Dikarya</taxon>
        <taxon>Basidiomycota</taxon>
        <taxon>Agaricomycotina</taxon>
        <taxon>Agaricomycetes</taxon>
        <taxon>Agaricomycetidae</taxon>
        <taxon>Agaricales</taxon>
        <taxon>Marasmiineae</taxon>
        <taxon>Mycenaceae</taxon>
        <taxon>Favolaschia</taxon>
    </lineage>
</organism>
<evidence type="ECO:0000313" key="2">
    <source>
        <dbReference type="EMBL" id="KAK7035015.1"/>
    </source>
</evidence>
<feature type="compositionally biased region" description="Acidic residues" evidence="1">
    <location>
        <begin position="241"/>
        <end position="251"/>
    </location>
</feature>
<sequence length="264" mass="28605">MRRHPTQSGLPGPSNLRGAPGNAYDAGGNHNLGIYGEGAPYGNPFVVPLCASKLRFPLEGLFIEIRVRWVMVHPRACFSFLIDTLSNKFARSTTPKQRSVSFDTPKGASSLQGRNAAFLRATSANDSANANFNSSSLNTPKQANYRHAPAQSMIHPQFRIQEEQSPMEMLLDTIQLLRGDMHEVKQRLGALETSISELQRPTPIPSRGLAAQRGTRMTRSKGATPRIPSRPHRAPAAVADSDAESTADDVSAEGSRGRRHGGGV</sequence>
<gene>
    <name evidence="2" type="ORF">R3P38DRAFT_3493641</name>
</gene>
<protein>
    <submittedName>
        <fullName evidence="2">Uncharacterized protein</fullName>
    </submittedName>
</protein>
<dbReference type="Proteomes" id="UP001362999">
    <property type="component" value="Unassembled WGS sequence"/>
</dbReference>
<comment type="caution">
    <text evidence="2">The sequence shown here is derived from an EMBL/GenBank/DDBJ whole genome shotgun (WGS) entry which is preliminary data.</text>
</comment>
<feature type="region of interest" description="Disordered" evidence="1">
    <location>
        <begin position="1"/>
        <end position="23"/>
    </location>
</feature>
<keyword evidence="3" id="KW-1185">Reference proteome</keyword>
<feature type="region of interest" description="Disordered" evidence="1">
    <location>
        <begin position="197"/>
        <end position="264"/>
    </location>
</feature>
<reference evidence="2 3" key="1">
    <citation type="journal article" date="2024" name="J Genomics">
        <title>Draft genome sequencing and assembly of Favolaschia claudopus CIRM-BRFM 2984 isolated from oak limbs.</title>
        <authorList>
            <person name="Navarro D."/>
            <person name="Drula E."/>
            <person name="Chaduli D."/>
            <person name="Cazenave R."/>
            <person name="Ahrendt S."/>
            <person name="Wang J."/>
            <person name="Lipzen A."/>
            <person name="Daum C."/>
            <person name="Barry K."/>
            <person name="Grigoriev I.V."/>
            <person name="Favel A."/>
            <person name="Rosso M.N."/>
            <person name="Martin F."/>
        </authorList>
    </citation>
    <scope>NUCLEOTIDE SEQUENCE [LARGE SCALE GENOMIC DNA]</scope>
    <source>
        <strain evidence="2 3">CIRM-BRFM 2984</strain>
    </source>
</reference>
<accession>A0AAW0C8Q4</accession>
<dbReference type="EMBL" id="JAWWNJ010000020">
    <property type="protein sequence ID" value="KAK7035015.1"/>
    <property type="molecule type" value="Genomic_DNA"/>
</dbReference>
<proteinExistence type="predicted"/>
<evidence type="ECO:0000256" key="1">
    <source>
        <dbReference type="SAM" id="MobiDB-lite"/>
    </source>
</evidence>
<name>A0AAW0C8Q4_9AGAR</name>
<dbReference type="AlphaFoldDB" id="A0AAW0C8Q4"/>